<evidence type="ECO:0000313" key="4">
    <source>
        <dbReference type="Proteomes" id="UP000798951"/>
    </source>
</evidence>
<gene>
    <name evidence="3" type="ORF">FNL39_108121</name>
</gene>
<evidence type="ECO:0000259" key="2">
    <source>
        <dbReference type="Pfam" id="PF00171"/>
    </source>
</evidence>
<dbReference type="InterPro" id="IPR016162">
    <property type="entry name" value="Ald_DH_N"/>
</dbReference>
<dbReference type="EMBL" id="VMSD01000008">
    <property type="protein sequence ID" value="KAF0845313.1"/>
    <property type="molecule type" value="Genomic_DNA"/>
</dbReference>
<reference evidence="3 4" key="1">
    <citation type="submission" date="2019-07" db="EMBL/GenBank/DDBJ databases">
        <title>Genomic Encyclopedia of Type Strains, Phase IV (KMG-IV): sequencing the most valuable type-strain genomes for metagenomic binning, comparative biology and taxonomic classification.</title>
        <authorList>
            <person name="Goeker M."/>
        </authorList>
    </citation>
    <scope>NUCLEOTIDE SEQUENCE [LARGE SCALE GENOMIC DNA]</scope>
    <source>
        <strain evidence="3 4">DSM 44831</strain>
    </source>
</reference>
<dbReference type="InterPro" id="IPR016163">
    <property type="entry name" value="Ald_DH_C"/>
</dbReference>
<dbReference type="Gene3D" id="3.40.605.10">
    <property type="entry name" value="Aldehyde Dehydrogenase, Chain A, domain 1"/>
    <property type="match status" value="1"/>
</dbReference>
<dbReference type="SUPFAM" id="SSF53720">
    <property type="entry name" value="ALDH-like"/>
    <property type="match status" value="1"/>
</dbReference>
<dbReference type="Gene3D" id="3.40.309.10">
    <property type="entry name" value="Aldehyde Dehydrogenase, Chain A, domain 2"/>
    <property type="match status" value="1"/>
</dbReference>
<accession>A0ABQ6YI33</accession>
<dbReference type="InterPro" id="IPR015590">
    <property type="entry name" value="Aldehyde_DH_dom"/>
</dbReference>
<evidence type="ECO:0000313" key="3">
    <source>
        <dbReference type="EMBL" id="KAF0845313.1"/>
    </source>
</evidence>
<evidence type="ECO:0000256" key="1">
    <source>
        <dbReference type="ARBA" id="ARBA00023002"/>
    </source>
</evidence>
<dbReference type="RefSeq" id="WP_067986548.1">
    <property type="nucleotide sequence ID" value="NZ_VMSD01000008.1"/>
</dbReference>
<sequence>MTTSQPGVSDPPVSSAVARLRLGERTWAGLSLRDRIDLLDALSASTWQHAEEWVDIACGIKGLAADSPLVGEEWISGPYAMLSGIGALSQSLTALLEDRSPLDGFVLSSAPGDRTAIQVLPHTVFDRLLLHGFSAEVWSQPGVSAGELRDSAGLAQRRPAETGGVGVVLGAGNVLSIAPLDTLYELFAHNRVVLLKLNPLTDPMLPVFEQIFARFIQPGLVEIVTGGVDVGQAAVNHPDIGHVHITGSVRSHDAIVFGPGADGAARRERAEPLLTKPISSELGGVCPTIVVPGRWSARDLAYQAEHVVTQKLHNNGYNCVASQVVVISSDWAQKDEFLAALRVAFANAPSRMPYYPGSEDRRAKAVADHPGAERRADRVLLTDLADKDVAFTEEYFGPVLAVAQVPGQGARFLTAAVEFANEQLTGTLGANIVVHPRTLRQLGSGFDEIVADLRYGTIGINAWTAVGYLTARATWGAFPGHPIHDAQSGIGVVHNAVLLDHTERTVVHGPFRPFPRSVVRGEFTLAPRPPWFVTNRTAARTGRRLAEFAAAPSWGKLPAIFLSALRG</sequence>
<protein>
    <submittedName>
        <fullName evidence="3">Aldehyde dehydrogenase family protein</fullName>
    </submittedName>
</protein>
<comment type="caution">
    <text evidence="3">The sequence shown here is derived from an EMBL/GenBank/DDBJ whole genome shotgun (WGS) entry which is preliminary data.</text>
</comment>
<proteinExistence type="predicted"/>
<dbReference type="InterPro" id="IPR016161">
    <property type="entry name" value="Ald_DH/histidinol_DH"/>
</dbReference>
<dbReference type="Proteomes" id="UP000798951">
    <property type="component" value="Unassembled WGS sequence"/>
</dbReference>
<feature type="domain" description="Aldehyde dehydrogenase" evidence="2">
    <location>
        <begin position="184"/>
        <end position="346"/>
    </location>
</feature>
<organism evidence="3 4">
    <name type="scientific">Nocardia caishijiensis</name>
    <dbReference type="NCBI Taxonomy" id="184756"/>
    <lineage>
        <taxon>Bacteria</taxon>
        <taxon>Bacillati</taxon>
        <taxon>Actinomycetota</taxon>
        <taxon>Actinomycetes</taxon>
        <taxon>Mycobacteriales</taxon>
        <taxon>Nocardiaceae</taxon>
        <taxon>Nocardia</taxon>
    </lineage>
</organism>
<dbReference type="Pfam" id="PF00171">
    <property type="entry name" value="Aldedh"/>
    <property type="match status" value="1"/>
</dbReference>
<name>A0ABQ6YI33_9NOCA</name>
<keyword evidence="4" id="KW-1185">Reference proteome</keyword>
<dbReference type="PANTHER" id="PTHR11699">
    <property type="entry name" value="ALDEHYDE DEHYDROGENASE-RELATED"/>
    <property type="match status" value="1"/>
</dbReference>
<keyword evidence="1" id="KW-0560">Oxidoreductase</keyword>